<feature type="domain" description="Glycosyltransferase 2-like" evidence="2">
    <location>
        <begin position="157"/>
        <end position="246"/>
    </location>
</feature>
<evidence type="ECO:0000256" key="1">
    <source>
        <dbReference type="SAM" id="MobiDB-lite"/>
    </source>
</evidence>
<dbReference type="SUPFAM" id="SSF53448">
    <property type="entry name" value="Nucleotide-diphospho-sugar transferases"/>
    <property type="match status" value="1"/>
</dbReference>
<evidence type="ECO:0000313" key="4">
    <source>
        <dbReference type="Proteomes" id="UP001154322"/>
    </source>
</evidence>
<dbReference type="Proteomes" id="UP001154322">
    <property type="component" value="Unassembled WGS sequence"/>
</dbReference>
<dbReference type="CDD" id="cd00761">
    <property type="entry name" value="Glyco_tranf_GTA_type"/>
    <property type="match status" value="1"/>
</dbReference>
<dbReference type="Gene3D" id="3.90.550.10">
    <property type="entry name" value="Spore Coat Polysaccharide Biosynthesis Protein SpsA, Chain A"/>
    <property type="match status" value="1"/>
</dbReference>
<feature type="compositionally biased region" description="Basic residues" evidence="1">
    <location>
        <begin position="18"/>
        <end position="33"/>
    </location>
</feature>
<organism evidence="3 4">
    <name type="scientific">Paenibacillus melissococcoides</name>
    <dbReference type="NCBI Taxonomy" id="2912268"/>
    <lineage>
        <taxon>Bacteria</taxon>
        <taxon>Bacillati</taxon>
        <taxon>Bacillota</taxon>
        <taxon>Bacilli</taxon>
        <taxon>Bacillales</taxon>
        <taxon>Paenibacillaceae</taxon>
        <taxon>Paenibacillus</taxon>
    </lineage>
</organism>
<name>A0ABN8TX32_9BACL</name>
<dbReference type="RefSeq" id="WP_249724434.1">
    <property type="nucleotide sequence ID" value="NZ_AP031286.1"/>
</dbReference>
<evidence type="ECO:0000259" key="2">
    <source>
        <dbReference type="Pfam" id="PF00535"/>
    </source>
</evidence>
<evidence type="ECO:0000313" key="3">
    <source>
        <dbReference type="EMBL" id="CAH8243279.1"/>
    </source>
</evidence>
<proteinExistence type="predicted"/>
<comment type="caution">
    <text evidence="3">The sequence shown here is derived from an EMBL/GenBank/DDBJ whole genome shotgun (WGS) entry which is preliminary data.</text>
</comment>
<dbReference type="InterPro" id="IPR029044">
    <property type="entry name" value="Nucleotide-diphossugar_trans"/>
</dbReference>
<accession>A0ABN8TX32</accession>
<sequence>MRRKRSFRRTKNVIRGLRRSARRRQPIRGRRQGSRQLPAGRMIRRSRLRKRGHKQLPQWKIQLPEPRARAAWLHAAQDAGRRHGDDYAALGGQDTHKDIVRFMQSRFTEFLAPYRLAPLSYPEVRELAEAYRAGFTTGRYQNGREAVLIPTTRPIDVIVCAQNEEDSIAGVLKELGRLPLTRTIVVVNGSSDGSLLAVQQASEDACIVHYTEALGHDVGRAIGASLSQAEILLFADADIPIAAEELGAFIWGCDNGIDVALNDISPFLGPFYNRDGITYCKEWLNRSLGRPDLHANSLTAVPHAITRRALDTVGVHNLIVPPKFQTLALVRGLRIEAVHAVDVIGRNRIRRTNVGASNPVAELIIGDHVEAFHSLWEENASFFSETHQRERIAERRNGG</sequence>
<feature type="region of interest" description="Disordered" evidence="1">
    <location>
        <begin position="18"/>
        <end position="41"/>
    </location>
</feature>
<reference evidence="3" key="1">
    <citation type="submission" date="2022-06" db="EMBL/GenBank/DDBJ databases">
        <authorList>
            <person name="Dietemann V."/>
            <person name="Ory F."/>
            <person name="Dainat B."/>
            <person name="Oberhansli S."/>
        </authorList>
    </citation>
    <scope>NUCLEOTIDE SEQUENCE</scope>
    <source>
        <strain evidence="3">Ena-SAMPLE-TAB-26-04-2022-14:26:32:270-5432</strain>
    </source>
</reference>
<dbReference type="InterPro" id="IPR001173">
    <property type="entry name" value="Glyco_trans_2-like"/>
</dbReference>
<keyword evidence="4" id="KW-1185">Reference proteome</keyword>
<gene>
    <name evidence="3" type="ORF">WJ0W_000505</name>
</gene>
<dbReference type="EMBL" id="CALYLO010000001">
    <property type="protein sequence ID" value="CAH8243279.1"/>
    <property type="molecule type" value="Genomic_DNA"/>
</dbReference>
<dbReference type="Pfam" id="PF00535">
    <property type="entry name" value="Glycos_transf_2"/>
    <property type="match status" value="1"/>
</dbReference>
<protein>
    <submittedName>
        <fullName evidence="3">Glycosyltransferase family 2 protein</fullName>
    </submittedName>
</protein>